<keyword evidence="3" id="KW-1185">Reference proteome</keyword>
<gene>
    <name evidence="2" type="ORF">H9S92_01860</name>
</gene>
<dbReference type="InterPro" id="IPR013783">
    <property type="entry name" value="Ig-like_fold"/>
</dbReference>
<organism evidence="2 3">
    <name type="scientific">Neolewinella lacunae</name>
    <dbReference type="NCBI Taxonomy" id="1517758"/>
    <lineage>
        <taxon>Bacteria</taxon>
        <taxon>Pseudomonadati</taxon>
        <taxon>Bacteroidota</taxon>
        <taxon>Saprospiria</taxon>
        <taxon>Saprospirales</taxon>
        <taxon>Lewinellaceae</taxon>
        <taxon>Neolewinella</taxon>
    </lineage>
</organism>
<dbReference type="Gene3D" id="1.10.150.20">
    <property type="entry name" value="5' to 3' exonuclease, C-terminal subdomain"/>
    <property type="match status" value="1"/>
</dbReference>
<dbReference type="Proteomes" id="UP000650081">
    <property type="component" value="Unassembled WGS sequence"/>
</dbReference>
<protein>
    <submittedName>
        <fullName evidence="2">DUF4332 domain-containing protein</fullName>
    </submittedName>
</protein>
<feature type="region of interest" description="Disordered" evidence="1">
    <location>
        <begin position="66"/>
        <end position="112"/>
    </location>
</feature>
<dbReference type="Pfam" id="PF14520">
    <property type="entry name" value="HHH_5"/>
    <property type="match status" value="1"/>
</dbReference>
<feature type="compositionally biased region" description="Low complexity" evidence="1">
    <location>
        <begin position="90"/>
        <end position="106"/>
    </location>
</feature>
<sequence length="194" mass="20438">MKSGKGAYKAATHLPAGHYQFRYLADGWDWRNDDQAEAYTDSGYGTINCCFALDAVNKVAAAPKAPAKPAAKKAEAKPAAPKAAVKKAEATPPAAKKTAAKAAPAKTEAKKADDLKRIEGIGPKIATLLNEAGIYTFAELSKASPTMLADVLQAAGARYRLAKPGTWQEQASLAAAGKEEELKKLQEELKGGVR</sequence>
<accession>A0A923PF32</accession>
<evidence type="ECO:0000256" key="1">
    <source>
        <dbReference type="SAM" id="MobiDB-lite"/>
    </source>
</evidence>
<dbReference type="EMBL" id="JACSIT010000040">
    <property type="protein sequence ID" value="MBC6992897.1"/>
    <property type="molecule type" value="Genomic_DNA"/>
</dbReference>
<comment type="caution">
    <text evidence="2">The sequence shown here is derived from an EMBL/GenBank/DDBJ whole genome shotgun (WGS) entry which is preliminary data.</text>
</comment>
<dbReference type="InterPro" id="IPR014756">
    <property type="entry name" value="Ig_E-set"/>
</dbReference>
<evidence type="ECO:0000313" key="3">
    <source>
        <dbReference type="Proteomes" id="UP000650081"/>
    </source>
</evidence>
<name>A0A923PF32_9BACT</name>
<dbReference type="SUPFAM" id="SSF81296">
    <property type="entry name" value="E set domains"/>
    <property type="match status" value="1"/>
</dbReference>
<proteinExistence type="predicted"/>
<reference evidence="2" key="1">
    <citation type="submission" date="2020-08" db="EMBL/GenBank/DDBJ databases">
        <title>Lewinella bacteria from marine environments.</title>
        <authorList>
            <person name="Zhong Y."/>
        </authorList>
    </citation>
    <scope>NUCLEOTIDE SEQUENCE</scope>
    <source>
        <strain evidence="2">KCTC 42187</strain>
    </source>
</reference>
<dbReference type="Gene3D" id="2.60.40.10">
    <property type="entry name" value="Immunoglobulins"/>
    <property type="match status" value="1"/>
</dbReference>
<dbReference type="AlphaFoldDB" id="A0A923PF32"/>
<evidence type="ECO:0000313" key="2">
    <source>
        <dbReference type="EMBL" id="MBC6992897.1"/>
    </source>
</evidence>